<keyword evidence="8 13" id="KW-0456">Lyase</keyword>
<comment type="cofactor">
    <cofactor evidence="1">
        <name>NAD(+)</name>
        <dbReference type="ChEBI" id="CHEBI:57540"/>
    </cofactor>
</comment>
<dbReference type="InterPro" id="IPR056179">
    <property type="entry name" value="DHQS_C"/>
</dbReference>
<evidence type="ECO:0000256" key="5">
    <source>
        <dbReference type="ARBA" id="ARBA00022741"/>
    </source>
</evidence>
<feature type="domain" description="3-dehydroquinate synthase C-terminal" evidence="12">
    <location>
        <begin position="169"/>
        <end position="308"/>
    </location>
</feature>
<evidence type="ECO:0000259" key="11">
    <source>
        <dbReference type="Pfam" id="PF01761"/>
    </source>
</evidence>
<dbReference type="NCBIfam" id="TIGR01357">
    <property type="entry name" value="aroB"/>
    <property type="match status" value="1"/>
</dbReference>
<dbReference type="Proteomes" id="UP000267223">
    <property type="component" value="Unassembled WGS sequence"/>
</dbReference>
<dbReference type="InterPro" id="IPR030963">
    <property type="entry name" value="DHQ_synth_fam"/>
</dbReference>
<evidence type="ECO:0000313" key="13">
    <source>
        <dbReference type="EMBL" id="RNI37903.1"/>
    </source>
</evidence>
<dbReference type="InterPro" id="IPR050071">
    <property type="entry name" value="Dehydroquinate_synthase"/>
</dbReference>
<dbReference type="PANTHER" id="PTHR43622:SF1">
    <property type="entry name" value="3-DEHYDROQUINATE SYNTHASE"/>
    <property type="match status" value="1"/>
</dbReference>
<keyword evidence="7" id="KW-0520">NAD</keyword>
<dbReference type="InterPro" id="IPR030960">
    <property type="entry name" value="DHQS/DOIS_N"/>
</dbReference>
<evidence type="ECO:0000256" key="4">
    <source>
        <dbReference type="ARBA" id="ARBA00022723"/>
    </source>
</evidence>
<organism evidence="13 14">
    <name type="scientific">Hanamia caeni</name>
    <dbReference type="NCBI Taxonomy" id="2294116"/>
    <lineage>
        <taxon>Bacteria</taxon>
        <taxon>Pseudomonadati</taxon>
        <taxon>Bacteroidota</taxon>
        <taxon>Chitinophagia</taxon>
        <taxon>Chitinophagales</taxon>
        <taxon>Chitinophagaceae</taxon>
        <taxon>Hanamia</taxon>
    </lineage>
</organism>
<dbReference type="GO" id="GO:0003856">
    <property type="term" value="F:3-dehydroquinate synthase activity"/>
    <property type="evidence" value="ECO:0007669"/>
    <property type="project" value="UniProtKB-UniRule"/>
</dbReference>
<evidence type="ECO:0000256" key="8">
    <source>
        <dbReference type="ARBA" id="ARBA00023239"/>
    </source>
</evidence>
<dbReference type="GO" id="GO:0046872">
    <property type="term" value="F:metal ion binding"/>
    <property type="evidence" value="ECO:0007669"/>
    <property type="project" value="UniProtKB-KW"/>
</dbReference>
<feature type="domain" description="3-dehydroquinate synthase N-terminal" evidence="11">
    <location>
        <begin position="55"/>
        <end position="167"/>
    </location>
</feature>
<dbReference type="SUPFAM" id="SSF56796">
    <property type="entry name" value="Dehydroquinate synthase-like"/>
    <property type="match status" value="1"/>
</dbReference>
<dbReference type="GO" id="GO:0005737">
    <property type="term" value="C:cytoplasm"/>
    <property type="evidence" value="ECO:0007669"/>
    <property type="project" value="InterPro"/>
</dbReference>
<keyword evidence="4" id="KW-0479">Metal-binding</keyword>
<dbReference type="GO" id="GO:0000166">
    <property type="term" value="F:nucleotide binding"/>
    <property type="evidence" value="ECO:0007669"/>
    <property type="project" value="UniProtKB-KW"/>
</dbReference>
<dbReference type="GO" id="GO:0009073">
    <property type="term" value="P:aromatic amino acid family biosynthetic process"/>
    <property type="evidence" value="ECO:0007669"/>
    <property type="project" value="InterPro"/>
</dbReference>
<keyword evidence="9" id="KW-0170">Cobalt</keyword>
<dbReference type="InterPro" id="IPR016037">
    <property type="entry name" value="DHQ_synth_AroB"/>
</dbReference>
<evidence type="ECO:0000256" key="7">
    <source>
        <dbReference type="ARBA" id="ARBA00023027"/>
    </source>
</evidence>
<dbReference type="OrthoDB" id="9806583at2"/>
<name>A0A3M9NL26_9BACT</name>
<evidence type="ECO:0000256" key="9">
    <source>
        <dbReference type="ARBA" id="ARBA00023285"/>
    </source>
</evidence>
<evidence type="ECO:0000259" key="12">
    <source>
        <dbReference type="Pfam" id="PF24621"/>
    </source>
</evidence>
<dbReference type="Gene3D" id="1.20.1090.10">
    <property type="entry name" value="Dehydroquinate synthase-like - alpha domain"/>
    <property type="match status" value="1"/>
</dbReference>
<keyword evidence="6" id="KW-0862">Zinc</keyword>
<evidence type="ECO:0000256" key="3">
    <source>
        <dbReference type="ARBA" id="ARBA00003485"/>
    </source>
</evidence>
<dbReference type="EC" id="4.2.3.4" evidence="10"/>
<dbReference type="CDD" id="cd08195">
    <property type="entry name" value="DHQS"/>
    <property type="match status" value="1"/>
</dbReference>
<dbReference type="PANTHER" id="PTHR43622">
    <property type="entry name" value="3-DEHYDROQUINATE SYNTHASE"/>
    <property type="match status" value="1"/>
</dbReference>
<dbReference type="Pfam" id="PF24621">
    <property type="entry name" value="DHQS_C"/>
    <property type="match status" value="1"/>
</dbReference>
<evidence type="ECO:0000256" key="1">
    <source>
        <dbReference type="ARBA" id="ARBA00001911"/>
    </source>
</evidence>
<dbReference type="GO" id="GO:0009423">
    <property type="term" value="P:chorismate biosynthetic process"/>
    <property type="evidence" value="ECO:0007669"/>
    <property type="project" value="UniProtKB-UniRule"/>
</dbReference>
<dbReference type="EMBL" id="RJJR01000004">
    <property type="protein sequence ID" value="RNI37903.1"/>
    <property type="molecule type" value="Genomic_DNA"/>
</dbReference>
<evidence type="ECO:0000256" key="10">
    <source>
        <dbReference type="NCBIfam" id="TIGR01357"/>
    </source>
</evidence>
<comment type="cofactor">
    <cofactor evidence="2">
        <name>Co(2+)</name>
        <dbReference type="ChEBI" id="CHEBI:48828"/>
    </cofactor>
</comment>
<proteinExistence type="predicted"/>
<protein>
    <recommendedName>
        <fullName evidence="10">3-dehydroquinate synthase</fullName>
        <ecNumber evidence="10">4.2.3.4</ecNumber>
    </recommendedName>
</protein>
<dbReference type="AlphaFoldDB" id="A0A3M9NL26"/>
<comment type="function">
    <text evidence="3">Catalyzes the conversion of 3-deoxy-D-arabino-heptulosonate 7-phosphate (DAHP) to dehydroquinate (DHQ).</text>
</comment>
<evidence type="ECO:0000313" key="14">
    <source>
        <dbReference type="Proteomes" id="UP000267223"/>
    </source>
</evidence>
<accession>A0A3M9NL26</accession>
<keyword evidence="14" id="KW-1185">Reference proteome</keyword>
<dbReference type="RefSeq" id="WP_123119892.1">
    <property type="nucleotide sequence ID" value="NZ_RJJR01000004.1"/>
</dbReference>
<gene>
    <name evidence="13" type="primary">aroB</name>
    <name evidence="13" type="ORF">EFY79_06605</name>
</gene>
<evidence type="ECO:0000256" key="6">
    <source>
        <dbReference type="ARBA" id="ARBA00022833"/>
    </source>
</evidence>
<reference evidence="13 14" key="1">
    <citation type="submission" date="2018-11" db="EMBL/GenBank/DDBJ databases">
        <title>Draft genome sequence of Ferruginibacter sp. BO-59.</title>
        <authorList>
            <person name="Im W.T."/>
        </authorList>
    </citation>
    <scope>NUCLEOTIDE SEQUENCE [LARGE SCALE GENOMIC DNA]</scope>
    <source>
        <strain evidence="13 14">BO-59</strain>
    </source>
</reference>
<dbReference type="PIRSF" id="PIRSF001455">
    <property type="entry name" value="DHQ_synth"/>
    <property type="match status" value="1"/>
</dbReference>
<evidence type="ECO:0000256" key="2">
    <source>
        <dbReference type="ARBA" id="ARBA00001941"/>
    </source>
</evidence>
<dbReference type="Gene3D" id="3.40.50.1970">
    <property type="match status" value="1"/>
</dbReference>
<dbReference type="Pfam" id="PF01761">
    <property type="entry name" value="DHQ_synthase"/>
    <property type="match status" value="1"/>
</dbReference>
<comment type="caution">
    <text evidence="13">The sequence shown here is derived from an EMBL/GenBank/DDBJ whole genome shotgun (WGS) entry which is preliminary data.</text>
</comment>
<sequence>MTEKQFEFSEKKVRVYFGGNFNMLGEMLDKESAVLITDDNIYSHHSEKFAGWKTIVLRAGEKFKNQKTVDEIINRLIELHADRQTFIVGIGGGVVTDITGYAASVYMRGVQFGFVPTSILGMVDASVGGKNGVDVGVYKNLVGTITHPRFLLYDYSFLETLPKKEWINGFAEIIKHACIKDRNMFDFLKENTLDYFRDSIDNTGTLIQKNVEIKYNIVANDERETGDRKLLNFGHTLGHAIENTAGLPHGSAISIGMIAACAISEKINGFPAFATKEVEQLLSLYQLPVSYAVDKERTWQVLLHDKKKSGKDMNFIVLNEIGKASVKKIPLSELKEIFFNLS</sequence>
<keyword evidence="5" id="KW-0547">Nucleotide-binding</keyword>